<accession>R7QHC7</accession>
<dbReference type="EMBL" id="HG001806">
    <property type="protein sequence ID" value="CDF36830.1"/>
    <property type="molecule type" value="Genomic_DNA"/>
</dbReference>
<dbReference type="InterPro" id="IPR041899">
    <property type="entry name" value="MAGE_WH2"/>
</dbReference>
<dbReference type="Gene3D" id="1.10.10.1210">
    <property type="entry name" value="MAGE homology domain, winged helix WH2 motif"/>
    <property type="match status" value="1"/>
</dbReference>
<dbReference type="PhylomeDB" id="R7QHC7"/>
<evidence type="ECO:0000256" key="1">
    <source>
        <dbReference type="SAM" id="MobiDB-lite"/>
    </source>
</evidence>
<reference evidence="4" key="1">
    <citation type="journal article" date="2013" name="Proc. Natl. Acad. Sci. U.S.A.">
        <title>Genome structure and metabolic features in the red seaweed Chondrus crispus shed light on evolution of the Archaeplastida.</title>
        <authorList>
            <person name="Collen J."/>
            <person name="Porcel B."/>
            <person name="Carre W."/>
            <person name="Ball S.G."/>
            <person name="Chaparro C."/>
            <person name="Tonon T."/>
            <person name="Barbeyron T."/>
            <person name="Michel G."/>
            <person name="Noel B."/>
            <person name="Valentin K."/>
            <person name="Elias M."/>
            <person name="Artiguenave F."/>
            <person name="Arun A."/>
            <person name="Aury J.M."/>
            <person name="Barbosa-Neto J.F."/>
            <person name="Bothwell J.H."/>
            <person name="Bouget F.Y."/>
            <person name="Brillet L."/>
            <person name="Cabello-Hurtado F."/>
            <person name="Capella-Gutierrez S."/>
            <person name="Charrier B."/>
            <person name="Cladiere L."/>
            <person name="Cock J.M."/>
            <person name="Coelho S.M."/>
            <person name="Colleoni C."/>
            <person name="Czjzek M."/>
            <person name="Da Silva C."/>
            <person name="Delage L."/>
            <person name="Denoeud F."/>
            <person name="Deschamps P."/>
            <person name="Dittami S.M."/>
            <person name="Gabaldon T."/>
            <person name="Gachon C.M."/>
            <person name="Groisillier A."/>
            <person name="Herve C."/>
            <person name="Jabbari K."/>
            <person name="Katinka M."/>
            <person name="Kloareg B."/>
            <person name="Kowalczyk N."/>
            <person name="Labadie K."/>
            <person name="Leblanc C."/>
            <person name="Lopez P.J."/>
            <person name="McLachlan D.H."/>
            <person name="Meslet-Cladiere L."/>
            <person name="Moustafa A."/>
            <person name="Nehr Z."/>
            <person name="Nyvall Collen P."/>
            <person name="Panaud O."/>
            <person name="Partensky F."/>
            <person name="Poulain J."/>
            <person name="Rensing S.A."/>
            <person name="Rousvoal S."/>
            <person name="Samson G."/>
            <person name="Symeonidi A."/>
            <person name="Weissenbach J."/>
            <person name="Zambounis A."/>
            <person name="Wincker P."/>
            <person name="Boyen C."/>
        </authorList>
    </citation>
    <scope>NUCLEOTIDE SEQUENCE [LARGE SCALE GENOMIC DNA]</scope>
    <source>
        <strain evidence="4">cv. Stackhouse</strain>
    </source>
</reference>
<dbReference type="Proteomes" id="UP000012073">
    <property type="component" value="Unassembled WGS sequence"/>
</dbReference>
<dbReference type="SMART" id="SM01373">
    <property type="entry name" value="MAGE"/>
    <property type="match status" value="1"/>
</dbReference>
<dbReference type="GO" id="GO:0005634">
    <property type="term" value="C:nucleus"/>
    <property type="evidence" value="ECO:0007669"/>
    <property type="project" value="TreeGrafter"/>
</dbReference>
<dbReference type="AlphaFoldDB" id="R7QHC7"/>
<dbReference type="Gene3D" id="1.10.10.1200">
    <property type="entry name" value="MAGE homology domain, winged helix WH1 motif"/>
    <property type="match status" value="1"/>
</dbReference>
<gene>
    <name evidence="3" type="ORF">CHC_T00005274001</name>
</gene>
<organism evidence="3 4">
    <name type="scientific">Chondrus crispus</name>
    <name type="common">Carrageen Irish moss</name>
    <name type="synonym">Polymorpha crispa</name>
    <dbReference type="NCBI Taxonomy" id="2769"/>
    <lineage>
        <taxon>Eukaryota</taxon>
        <taxon>Rhodophyta</taxon>
        <taxon>Florideophyceae</taxon>
        <taxon>Rhodymeniophycidae</taxon>
        <taxon>Gigartinales</taxon>
        <taxon>Gigartinaceae</taxon>
        <taxon>Chondrus</taxon>
    </lineage>
</organism>
<feature type="compositionally biased region" description="Basic and acidic residues" evidence="1">
    <location>
        <begin position="15"/>
        <end position="25"/>
    </location>
</feature>
<dbReference type="PANTHER" id="PTHR11736">
    <property type="entry name" value="MELANOMA-ASSOCIATED ANTIGEN MAGE ANTIGEN"/>
    <property type="match status" value="1"/>
</dbReference>
<dbReference type="STRING" id="2769.R7QHC7"/>
<dbReference type="Pfam" id="PF01454">
    <property type="entry name" value="MAGE"/>
    <property type="match status" value="1"/>
</dbReference>
<feature type="region of interest" description="Disordered" evidence="1">
    <location>
        <begin position="275"/>
        <end position="310"/>
    </location>
</feature>
<dbReference type="InterPro" id="IPR002190">
    <property type="entry name" value="MHD_dom"/>
</dbReference>
<sequence>MTRSRSRSFSQRRASQSEEIERIEIDSDDEYQNRGAPMRKDGSSSLPDGGFSALAEEQQDELVKRVIRLMICRNAEKRPVKREELSRHMFANMAPVRSKSKVFQGTFNVAQQKLRSIFGMQMVLIQRQVKANQSASSRTQTQLTQSGPVGTKGYILVSVLPPELRAEERKDRAGFGFLMVVAGMILLEPGCRIEQGALYRALGRVGVHVTEKNGHRQLNGGNVKELLESTLLRQWYLEREKEDQTFYFMLGPRFRAEIGPEDLVEFVGAVYNLSDSKTGGLDETSKSELRKRLDDTSGISQEDVEGEEED</sequence>
<dbReference type="InterPro" id="IPR041898">
    <property type="entry name" value="MAGE_WH1"/>
</dbReference>
<dbReference type="Gramene" id="CDF36830">
    <property type="protein sequence ID" value="CDF36830"/>
    <property type="gene ID" value="CHC_T00005274001"/>
</dbReference>
<feature type="region of interest" description="Disordered" evidence="1">
    <location>
        <begin position="1"/>
        <end position="51"/>
    </location>
</feature>
<proteinExistence type="predicted"/>
<feature type="domain" description="MAGE" evidence="2">
    <location>
        <begin position="66"/>
        <end position="263"/>
    </location>
</feature>
<dbReference type="KEGG" id="ccp:CHC_T00005274001"/>
<dbReference type="PANTHER" id="PTHR11736:SF14">
    <property type="entry name" value="NSE3 HOMOLOG, SMC5-SMC6 COMPLEX COMPONENT"/>
    <property type="match status" value="1"/>
</dbReference>
<evidence type="ECO:0000313" key="3">
    <source>
        <dbReference type="EMBL" id="CDF36830.1"/>
    </source>
</evidence>
<protein>
    <recommendedName>
        <fullName evidence="2">MAGE domain-containing protein</fullName>
    </recommendedName>
</protein>
<dbReference type="InterPro" id="IPR037445">
    <property type="entry name" value="MAGE"/>
</dbReference>
<dbReference type="OMA" id="QWYLERE"/>
<evidence type="ECO:0000259" key="2">
    <source>
        <dbReference type="SMART" id="SM01373"/>
    </source>
</evidence>
<evidence type="ECO:0000313" key="4">
    <source>
        <dbReference type="Proteomes" id="UP000012073"/>
    </source>
</evidence>
<name>R7QHC7_CHOCR</name>
<dbReference type="GeneID" id="17324379"/>
<dbReference type="RefSeq" id="XP_005716649.1">
    <property type="nucleotide sequence ID" value="XM_005716592.1"/>
</dbReference>
<feature type="compositionally biased region" description="Basic and acidic residues" evidence="1">
    <location>
        <begin position="283"/>
        <end position="295"/>
    </location>
</feature>
<dbReference type="OrthoDB" id="205198at2759"/>
<keyword evidence="4" id="KW-1185">Reference proteome</keyword>